<evidence type="ECO:0000259" key="1">
    <source>
        <dbReference type="Pfam" id="PF00293"/>
    </source>
</evidence>
<comment type="caution">
    <text evidence="2">The sequence shown here is derived from an EMBL/GenBank/DDBJ whole genome shotgun (WGS) entry which is preliminary data.</text>
</comment>
<protein>
    <submittedName>
        <fullName evidence="2">NUDIX domain-containing protein</fullName>
    </submittedName>
</protein>
<dbReference type="Gene3D" id="3.90.79.10">
    <property type="entry name" value="Nucleoside Triphosphate Pyrophosphohydrolase"/>
    <property type="match status" value="1"/>
</dbReference>
<name>A0A8T4KZU3_9ARCH</name>
<reference evidence="2" key="2">
    <citation type="submission" date="2021-05" db="EMBL/GenBank/DDBJ databases">
        <title>Protein family content uncovers lineage relationships and bacterial pathway maintenance mechanisms in DPANN archaea.</title>
        <authorList>
            <person name="Castelle C.J."/>
            <person name="Meheust R."/>
            <person name="Jaffe A.L."/>
            <person name="Seitz K."/>
            <person name="Gong X."/>
            <person name="Baker B.J."/>
            <person name="Banfield J.F."/>
        </authorList>
    </citation>
    <scope>NUCLEOTIDE SEQUENCE</scope>
    <source>
        <strain evidence="2">RIFCSPHIGHO2_01_FULL_AR10_44_11</strain>
    </source>
</reference>
<accession>A0A8T4KZU3</accession>
<dbReference type="AlphaFoldDB" id="A0A8T4KZU3"/>
<reference evidence="2" key="1">
    <citation type="submission" date="2021-03" db="EMBL/GenBank/DDBJ databases">
        <authorList>
            <person name="Jaffe A."/>
        </authorList>
    </citation>
    <scope>NUCLEOTIDE SEQUENCE</scope>
    <source>
        <strain evidence="2">RIFCSPHIGHO2_01_FULL_AR10_44_11</strain>
    </source>
</reference>
<dbReference type="Pfam" id="PF00293">
    <property type="entry name" value="NUDIX"/>
    <property type="match status" value="1"/>
</dbReference>
<dbReference type="EMBL" id="JAGVWD010000013">
    <property type="protein sequence ID" value="MBS3057195.1"/>
    <property type="molecule type" value="Genomic_DNA"/>
</dbReference>
<proteinExistence type="predicted"/>
<dbReference type="SUPFAM" id="SSF55811">
    <property type="entry name" value="Nudix"/>
    <property type="match status" value="1"/>
</dbReference>
<dbReference type="Proteomes" id="UP000677687">
    <property type="component" value="Unassembled WGS sequence"/>
</dbReference>
<gene>
    <name evidence="2" type="ORF">J4415_01045</name>
</gene>
<evidence type="ECO:0000313" key="2">
    <source>
        <dbReference type="EMBL" id="MBS3057195.1"/>
    </source>
</evidence>
<evidence type="ECO:0000313" key="3">
    <source>
        <dbReference type="Proteomes" id="UP000677687"/>
    </source>
</evidence>
<feature type="non-terminal residue" evidence="2">
    <location>
        <position position="1"/>
    </location>
</feature>
<organism evidence="2 3">
    <name type="scientific">Candidatus Iainarchaeum sp</name>
    <dbReference type="NCBI Taxonomy" id="3101447"/>
    <lineage>
        <taxon>Archaea</taxon>
        <taxon>Candidatus Iainarchaeota</taxon>
        <taxon>Candidatus Iainarchaeia</taxon>
        <taxon>Candidatus Iainarchaeales</taxon>
        <taxon>Candidatus Iainarchaeaceae</taxon>
        <taxon>Candidatus Iainarchaeum</taxon>
    </lineage>
</organism>
<feature type="domain" description="Nudix hydrolase" evidence="1">
    <location>
        <begin position="9"/>
        <end position="59"/>
    </location>
</feature>
<dbReference type="InterPro" id="IPR015797">
    <property type="entry name" value="NUDIX_hydrolase-like_dom_sf"/>
</dbReference>
<dbReference type="InterPro" id="IPR000086">
    <property type="entry name" value="NUDIX_hydrolase_dom"/>
</dbReference>
<sequence>SITQEMVEDAHFITVGFLCESFEGEAQVMEPDEIMEWKWFDLDALPENMFKPSAKIVKNYIAGKIYQKGL</sequence>